<dbReference type="EMBL" id="VSRR010004125">
    <property type="protein sequence ID" value="MPC38629.1"/>
    <property type="molecule type" value="Genomic_DNA"/>
</dbReference>
<dbReference type="AlphaFoldDB" id="A0A5B7F059"/>
<comment type="caution">
    <text evidence="2">The sequence shown here is derived from an EMBL/GenBank/DDBJ whole genome shotgun (WGS) entry which is preliminary data.</text>
</comment>
<gene>
    <name evidence="2" type="ORF">E2C01_032140</name>
</gene>
<name>A0A5B7F059_PORTR</name>
<sequence>MEATEGRRRRKKGEGRRRTVKWRQNRRRSQAVIFRYPSSVSTLVLCAGDDKQSELHVAEAVGDEFMAQVSHTMHRADFPQLFSKVGDACFSMFYPGNGRAGELVGVLVGVGVGI</sequence>
<dbReference type="Proteomes" id="UP000324222">
    <property type="component" value="Unassembled WGS sequence"/>
</dbReference>
<accession>A0A5B7F059</accession>
<evidence type="ECO:0000256" key="1">
    <source>
        <dbReference type="SAM" id="MobiDB-lite"/>
    </source>
</evidence>
<evidence type="ECO:0000313" key="2">
    <source>
        <dbReference type="EMBL" id="MPC38629.1"/>
    </source>
</evidence>
<feature type="compositionally biased region" description="Basic residues" evidence="1">
    <location>
        <begin position="7"/>
        <end position="22"/>
    </location>
</feature>
<organism evidence="2 3">
    <name type="scientific">Portunus trituberculatus</name>
    <name type="common">Swimming crab</name>
    <name type="synonym">Neptunus trituberculatus</name>
    <dbReference type="NCBI Taxonomy" id="210409"/>
    <lineage>
        <taxon>Eukaryota</taxon>
        <taxon>Metazoa</taxon>
        <taxon>Ecdysozoa</taxon>
        <taxon>Arthropoda</taxon>
        <taxon>Crustacea</taxon>
        <taxon>Multicrustacea</taxon>
        <taxon>Malacostraca</taxon>
        <taxon>Eumalacostraca</taxon>
        <taxon>Eucarida</taxon>
        <taxon>Decapoda</taxon>
        <taxon>Pleocyemata</taxon>
        <taxon>Brachyura</taxon>
        <taxon>Eubrachyura</taxon>
        <taxon>Portunoidea</taxon>
        <taxon>Portunidae</taxon>
        <taxon>Portuninae</taxon>
        <taxon>Portunus</taxon>
    </lineage>
</organism>
<keyword evidence="3" id="KW-1185">Reference proteome</keyword>
<feature type="region of interest" description="Disordered" evidence="1">
    <location>
        <begin position="1"/>
        <end position="22"/>
    </location>
</feature>
<reference evidence="2 3" key="1">
    <citation type="submission" date="2019-05" db="EMBL/GenBank/DDBJ databases">
        <title>Another draft genome of Portunus trituberculatus and its Hox gene families provides insights of decapod evolution.</title>
        <authorList>
            <person name="Jeong J.-H."/>
            <person name="Song I."/>
            <person name="Kim S."/>
            <person name="Choi T."/>
            <person name="Kim D."/>
            <person name="Ryu S."/>
            <person name="Kim W."/>
        </authorList>
    </citation>
    <scope>NUCLEOTIDE SEQUENCE [LARGE SCALE GENOMIC DNA]</scope>
    <source>
        <tissue evidence="2">Muscle</tissue>
    </source>
</reference>
<protein>
    <submittedName>
        <fullName evidence="2">Uncharacterized protein</fullName>
    </submittedName>
</protein>
<evidence type="ECO:0000313" key="3">
    <source>
        <dbReference type="Proteomes" id="UP000324222"/>
    </source>
</evidence>
<proteinExistence type="predicted"/>